<proteinExistence type="predicted"/>
<sequence length="75" mass="8919">MVFKIIKEKVIEIYDKIILGYYYHTAGKTMDGDMLDYRPEKNKEYDTRGMKEKVMILLMNLGQIGNVNVWIKKEI</sequence>
<dbReference type="AlphaFoldDB" id="X0ZFK1"/>
<dbReference type="EMBL" id="BART01007518">
    <property type="protein sequence ID" value="GAG59108.1"/>
    <property type="molecule type" value="Genomic_DNA"/>
</dbReference>
<organism evidence="1">
    <name type="scientific">marine sediment metagenome</name>
    <dbReference type="NCBI Taxonomy" id="412755"/>
    <lineage>
        <taxon>unclassified sequences</taxon>
        <taxon>metagenomes</taxon>
        <taxon>ecological metagenomes</taxon>
    </lineage>
</organism>
<protein>
    <submittedName>
        <fullName evidence="1">Uncharacterized protein</fullName>
    </submittedName>
</protein>
<accession>X0ZFK1</accession>
<evidence type="ECO:0000313" key="1">
    <source>
        <dbReference type="EMBL" id="GAG59108.1"/>
    </source>
</evidence>
<reference evidence="1" key="1">
    <citation type="journal article" date="2014" name="Front. Microbiol.">
        <title>High frequency of phylogenetically diverse reductive dehalogenase-homologous genes in deep subseafloor sedimentary metagenomes.</title>
        <authorList>
            <person name="Kawai M."/>
            <person name="Futagami T."/>
            <person name="Toyoda A."/>
            <person name="Takaki Y."/>
            <person name="Nishi S."/>
            <person name="Hori S."/>
            <person name="Arai W."/>
            <person name="Tsubouchi T."/>
            <person name="Morono Y."/>
            <person name="Uchiyama I."/>
            <person name="Ito T."/>
            <person name="Fujiyama A."/>
            <person name="Inagaki F."/>
            <person name="Takami H."/>
        </authorList>
    </citation>
    <scope>NUCLEOTIDE SEQUENCE</scope>
    <source>
        <strain evidence="1">Expedition CK06-06</strain>
    </source>
</reference>
<gene>
    <name evidence="1" type="ORF">S01H4_17102</name>
</gene>
<comment type="caution">
    <text evidence="1">The sequence shown here is derived from an EMBL/GenBank/DDBJ whole genome shotgun (WGS) entry which is preliminary data.</text>
</comment>
<name>X0ZFK1_9ZZZZ</name>